<name>A0A067JW15_JATCU</name>
<protein>
    <submittedName>
        <fullName evidence="1">Uncharacterized protein</fullName>
    </submittedName>
</protein>
<dbReference type="Proteomes" id="UP000027138">
    <property type="component" value="Unassembled WGS sequence"/>
</dbReference>
<dbReference type="EMBL" id="KK914782">
    <property type="protein sequence ID" value="KDP28092.1"/>
    <property type="molecule type" value="Genomic_DNA"/>
</dbReference>
<reference evidence="1 2" key="1">
    <citation type="journal article" date="2014" name="PLoS ONE">
        <title>Global Analysis of Gene Expression Profiles in Physic Nut (Jatropha curcas L.) Seedlings Exposed to Salt Stress.</title>
        <authorList>
            <person name="Zhang L."/>
            <person name="Zhang C."/>
            <person name="Wu P."/>
            <person name="Chen Y."/>
            <person name="Li M."/>
            <person name="Jiang H."/>
            <person name="Wu G."/>
        </authorList>
    </citation>
    <scope>NUCLEOTIDE SEQUENCE [LARGE SCALE GENOMIC DNA]</scope>
    <source>
        <strain evidence="2">cv. GZQX0401</strain>
        <tissue evidence="1">Young leaves</tissue>
    </source>
</reference>
<gene>
    <name evidence="1" type="ORF">JCGZ_13863</name>
</gene>
<dbReference type="AlphaFoldDB" id="A0A067JW15"/>
<evidence type="ECO:0000313" key="1">
    <source>
        <dbReference type="EMBL" id="KDP28092.1"/>
    </source>
</evidence>
<keyword evidence="2" id="KW-1185">Reference proteome</keyword>
<sequence>MPENKEANKREVVIINDDEDEKPNIEVTGNERHHIKSSRSENREIVLALKAKPSPVKSATHKSLKVKLGSCSKVVSASEQENIVRKESSSTPDYACGGDRDEDRYGDWAKDFAMELLQEQPTKSMKEGEIEMLDNKYYTEKWLDWELLP</sequence>
<accession>A0A067JW15</accession>
<organism evidence="1 2">
    <name type="scientific">Jatropha curcas</name>
    <name type="common">Barbados nut</name>
    <dbReference type="NCBI Taxonomy" id="180498"/>
    <lineage>
        <taxon>Eukaryota</taxon>
        <taxon>Viridiplantae</taxon>
        <taxon>Streptophyta</taxon>
        <taxon>Embryophyta</taxon>
        <taxon>Tracheophyta</taxon>
        <taxon>Spermatophyta</taxon>
        <taxon>Magnoliopsida</taxon>
        <taxon>eudicotyledons</taxon>
        <taxon>Gunneridae</taxon>
        <taxon>Pentapetalae</taxon>
        <taxon>rosids</taxon>
        <taxon>fabids</taxon>
        <taxon>Malpighiales</taxon>
        <taxon>Euphorbiaceae</taxon>
        <taxon>Crotonoideae</taxon>
        <taxon>Jatropheae</taxon>
        <taxon>Jatropha</taxon>
    </lineage>
</organism>
<proteinExistence type="predicted"/>
<evidence type="ECO:0000313" key="2">
    <source>
        <dbReference type="Proteomes" id="UP000027138"/>
    </source>
</evidence>